<feature type="repeat" description="TPR" evidence="8">
    <location>
        <begin position="312"/>
        <end position="345"/>
    </location>
</feature>
<feature type="repeat" description="TPR" evidence="8">
    <location>
        <begin position="74"/>
        <end position="107"/>
    </location>
</feature>
<evidence type="ECO:0000259" key="9">
    <source>
        <dbReference type="Pfam" id="PF13844"/>
    </source>
</evidence>
<comment type="similarity">
    <text evidence="2">Belongs to the glycosyltransferase 41 family. O-GlcNAc transferase subfamily.</text>
</comment>
<evidence type="ECO:0000256" key="7">
    <source>
        <dbReference type="ARBA" id="ARBA00022803"/>
    </source>
</evidence>
<keyword evidence="11" id="KW-1185">Reference proteome</keyword>
<gene>
    <name evidence="10" type="ORF">CfE428DRAFT_5644</name>
</gene>
<keyword evidence="5" id="KW-0808">Transferase</keyword>
<reference evidence="10 11" key="1">
    <citation type="journal article" date="2011" name="J. Bacteriol.">
        <title>Genome sequence of Chthoniobacter flavus Ellin428, an aerobic heterotrophic soil bacterium.</title>
        <authorList>
            <person name="Kant R."/>
            <person name="van Passel M.W."/>
            <person name="Palva A."/>
            <person name="Lucas S."/>
            <person name="Lapidus A."/>
            <person name="Glavina Del Rio T."/>
            <person name="Dalin E."/>
            <person name="Tice H."/>
            <person name="Bruce D."/>
            <person name="Goodwin L."/>
            <person name="Pitluck S."/>
            <person name="Larimer F.W."/>
            <person name="Land M.L."/>
            <person name="Hauser L."/>
            <person name="Sangwan P."/>
            <person name="de Vos W.M."/>
            <person name="Janssen P.H."/>
            <person name="Smidt H."/>
        </authorList>
    </citation>
    <scope>NUCLEOTIDE SEQUENCE [LARGE SCALE GENOMIC DNA]</scope>
    <source>
        <strain evidence="10 11">Ellin428</strain>
    </source>
</reference>
<evidence type="ECO:0000256" key="8">
    <source>
        <dbReference type="PROSITE-ProRule" id="PRU00339"/>
    </source>
</evidence>
<evidence type="ECO:0000313" key="11">
    <source>
        <dbReference type="Proteomes" id="UP000005824"/>
    </source>
</evidence>
<dbReference type="GO" id="GO:0042802">
    <property type="term" value="F:identical protein binding"/>
    <property type="evidence" value="ECO:0007669"/>
    <property type="project" value="InterPro"/>
</dbReference>
<dbReference type="eggNOG" id="COG0457">
    <property type="taxonomic scope" value="Bacteria"/>
</dbReference>
<dbReference type="InParanoid" id="B4D9Q4"/>
<evidence type="ECO:0000256" key="6">
    <source>
        <dbReference type="ARBA" id="ARBA00022737"/>
    </source>
</evidence>
<feature type="domain" description="O-GlcNAc transferase C-terminal" evidence="9">
    <location>
        <begin position="561"/>
        <end position="736"/>
    </location>
</feature>
<dbReference type="UniPathway" id="UPA00378"/>
<dbReference type="EMBL" id="ABVL01000027">
    <property type="protein sequence ID" value="EDY16835.1"/>
    <property type="molecule type" value="Genomic_DNA"/>
</dbReference>
<evidence type="ECO:0000313" key="10">
    <source>
        <dbReference type="EMBL" id="EDY16835.1"/>
    </source>
</evidence>
<dbReference type="PANTHER" id="PTHR44835:SF1">
    <property type="entry name" value="PROTEIN O-GLCNAC TRANSFERASE"/>
    <property type="match status" value="1"/>
</dbReference>
<accession>B4D9Q4</accession>
<dbReference type="Gene3D" id="1.25.40.10">
    <property type="entry name" value="Tetratricopeptide repeat domain"/>
    <property type="match status" value="4"/>
</dbReference>
<feature type="repeat" description="TPR" evidence="8">
    <location>
        <begin position="40"/>
        <end position="73"/>
    </location>
</feature>
<feature type="repeat" description="TPR" evidence="8">
    <location>
        <begin position="108"/>
        <end position="141"/>
    </location>
</feature>
<dbReference type="AlphaFoldDB" id="B4D9Q4"/>
<comment type="caution">
    <text evidence="10">The sequence shown here is derived from an EMBL/GenBank/DDBJ whole genome shotgun (WGS) entry which is preliminary data.</text>
</comment>
<protein>
    <recommendedName>
        <fullName evidence="3">protein O-GlcNAc transferase</fullName>
        <ecNumber evidence="3">2.4.1.255</ecNumber>
    </recommendedName>
</protein>
<dbReference type="SUPFAM" id="SSF48452">
    <property type="entry name" value="TPR-like"/>
    <property type="match status" value="2"/>
</dbReference>
<dbReference type="Pfam" id="PF00515">
    <property type="entry name" value="TPR_1"/>
    <property type="match status" value="3"/>
</dbReference>
<sequence>MSSLSIPAAFELALQHHQAGRLPEAEALYRQILNAQPGQPDALHLLGVVAHRSGRPEIAVELIQQALNAAPQHVAAHFNLGNALSELGRMEEAADAFGRATELQPDYAQAHHNLGSALAKRGRFDEAIAAFQRAIELKPDYASAYNNLGLALKAQARRDEALAAFQQAIALQPDHAEAHFNLGNIFREWARPQEAMTAFRRALEINPDYADALNNLGITLADAGRLDEAIACYRRALQINPAGAETNTNLGNALFELQRLDEAAAAFRAVIELKPDLAQAYNNLGNALREQGALNEASAEFLHALAIEPNSADFHNNLGNALKDRGEIDAALDAYRRAMELAPDDSGPWTNFVYTLLFQPRVDDRALIEARAQWSNRFADPLRPFIRPHTNDRSPERRLRIGYVSPNFRRHVVGVNLLPLFRHHDHTAFEIYCYDNGVRVDSFHEEIRRGADHWRSSVGVSDEALAEMIRQDGVDILVDLTQHMAGNRLQVLARRPAPVQVSFAGYPETTGLEAIDYRISDRFLDVGAPRHEQVVHIDSFWCYAPAGDIIEVSDSSAKQNGIVTFGSLNNFCKVNDPMLQLWARVLRGVKGSRLVLLSHAGTHRQRTLDILTEAGIDPSRIEFATHRPRPKYLELYRHLDVVLDPFPYNGHTTSLDALWMGVPVVTLAGKTAVSRAGLSQLSNLGLPELVAFTGDDYVAKAIQLAHDLPRLAELRRTLRGRMEASVLMDAPRFARNIENAYRTMWQKWCAAK</sequence>
<name>B4D9Q4_9BACT</name>
<feature type="repeat" description="TPR" evidence="8">
    <location>
        <begin position="210"/>
        <end position="243"/>
    </location>
</feature>
<feature type="repeat" description="TPR" evidence="8">
    <location>
        <begin position="278"/>
        <end position="311"/>
    </location>
</feature>
<dbReference type="InterPro" id="IPR011990">
    <property type="entry name" value="TPR-like_helical_dom_sf"/>
</dbReference>
<keyword evidence="4" id="KW-0328">Glycosyltransferase</keyword>
<dbReference type="PROSITE" id="PS50293">
    <property type="entry name" value="TPR_REGION"/>
    <property type="match status" value="6"/>
</dbReference>
<dbReference type="SUPFAM" id="SSF53756">
    <property type="entry name" value="UDP-Glycosyltransferase/glycogen phosphorylase"/>
    <property type="match status" value="1"/>
</dbReference>
<feature type="repeat" description="TPR" evidence="8">
    <location>
        <begin position="244"/>
        <end position="277"/>
    </location>
</feature>
<organism evidence="10 11">
    <name type="scientific">Chthoniobacter flavus Ellin428</name>
    <dbReference type="NCBI Taxonomy" id="497964"/>
    <lineage>
        <taxon>Bacteria</taxon>
        <taxon>Pseudomonadati</taxon>
        <taxon>Verrucomicrobiota</taxon>
        <taxon>Spartobacteria</taxon>
        <taxon>Chthoniobacterales</taxon>
        <taxon>Chthoniobacteraceae</taxon>
        <taxon>Chthoniobacter</taxon>
    </lineage>
</organism>
<dbReference type="GO" id="GO:0097363">
    <property type="term" value="F:protein O-acetylglucosaminyltransferase activity"/>
    <property type="evidence" value="ECO:0007669"/>
    <property type="project" value="UniProtKB-EC"/>
</dbReference>
<keyword evidence="6" id="KW-0677">Repeat</keyword>
<dbReference type="SMART" id="SM00028">
    <property type="entry name" value="TPR"/>
    <property type="match status" value="10"/>
</dbReference>
<dbReference type="Gene3D" id="3.40.50.2000">
    <property type="entry name" value="Glycogen Phosphorylase B"/>
    <property type="match status" value="1"/>
</dbReference>
<evidence type="ECO:0000256" key="4">
    <source>
        <dbReference type="ARBA" id="ARBA00022676"/>
    </source>
</evidence>
<dbReference type="EC" id="2.4.1.255" evidence="3"/>
<dbReference type="RefSeq" id="WP_006982965.1">
    <property type="nucleotide sequence ID" value="NZ_ABVL01000027.1"/>
</dbReference>
<dbReference type="eggNOG" id="COG3914">
    <property type="taxonomic scope" value="Bacteria"/>
</dbReference>
<proteinExistence type="inferred from homology"/>
<evidence type="ECO:0000256" key="5">
    <source>
        <dbReference type="ARBA" id="ARBA00022679"/>
    </source>
</evidence>
<dbReference type="Pfam" id="PF13844">
    <property type="entry name" value="Glyco_transf_41"/>
    <property type="match status" value="2"/>
</dbReference>
<keyword evidence="7 8" id="KW-0802">TPR repeat</keyword>
<evidence type="ECO:0000256" key="3">
    <source>
        <dbReference type="ARBA" id="ARBA00011970"/>
    </source>
</evidence>
<dbReference type="Pfam" id="PF12895">
    <property type="entry name" value="ANAPC3"/>
    <property type="match status" value="1"/>
</dbReference>
<dbReference type="Proteomes" id="UP000005824">
    <property type="component" value="Unassembled WGS sequence"/>
</dbReference>
<comment type="pathway">
    <text evidence="1">Protein modification; protein glycosylation.</text>
</comment>
<feature type="repeat" description="TPR" evidence="8">
    <location>
        <begin position="176"/>
        <end position="209"/>
    </location>
</feature>
<evidence type="ECO:0000256" key="1">
    <source>
        <dbReference type="ARBA" id="ARBA00004922"/>
    </source>
</evidence>
<feature type="domain" description="O-GlcNAc transferase C-terminal" evidence="9">
    <location>
        <begin position="391"/>
        <end position="522"/>
    </location>
</feature>
<dbReference type="InterPro" id="IPR029489">
    <property type="entry name" value="OGT/SEC/SPY_C"/>
</dbReference>
<feature type="repeat" description="TPR" evidence="8">
    <location>
        <begin position="142"/>
        <end position="175"/>
    </location>
</feature>
<dbReference type="PROSITE" id="PS50005">
    <property type="entry name" value="TPR"/>
    <property type="match status" value="9"/>
</dbReference>
<dbReference type="PANTHER" id="PTHR44835">
    <property type="entry name" value="UDP-N-ACETYLGLUCOSAMINE--PEPTIDE N-ACETYLGLUCOSAMINYLTRANSFERASE SPINDLY-RELATED"/>
    <property type="match status" value="1"/>
</dbReference>
<dbReference type="Gene3D" id="3.40.50.11380">
    <property type="match status" value="1"/>
</dbReference>
<dbReference type="InterPro" id="IPR051939">
    <property type="entry name" value="Glycosyltr_41/O-GlcNAc_trsf"/>
</dbReference>
<evidence type="ECO:0000256" key="2">
    <source>
        <dbReference type="ARBA" id="ARBA00005386"/>
    </source>
</evidence>
<dbReference type="InterPro" id="IPR019734">
    <property type="entry name" value="TPR_rpt"/>
</dbReference>
<dbReference type="Pfam" id="PF13414">
    <property type="entry name" value="TPR_11"/>
    <property type="match status" value="2"/>
</dbReference>
<dbReference type="STRING" id="497964.CfE428DRAFT_5644"/>